<dbReference type="NCBIfam" id="TIGR01411">
    <property type="entry name" value="tatAE"/>
    <property type="match status" value="1"/>
</dbReference>
<keyword evidence="4" id="KW-0812">Transmembrane</keyword>
<gene>
    <name evidence="9" type="ORF">SAMN05444008_101429</name>
</gene>
<evidence type="ECO:0000313" key="10">
    <source>
        <dbReference type="Proteomes" id="UP000184368"/>
    </source>
</evidence>
<dbReference type="STRING" id="1302690.BUE76_01705"/>
<evidence type="ECO:0000256" key="5">
    <source>
        <dbReference type="ARBA" id="ARBA00022927"/>
    </source>
</evidence>
<dbReference type="PANTHER" id="PTHR42982:SF1">
    <property type="entry name" value="SEC-INDEPENDENT PROTEIN TRANSLOCASE PROTEIN TATA"/>
    <property type="match status" value="1"/>
</dbReference>
<accession>A0A1M4TKY4</accession>
<evidence type="ECO:0000256" key="4">
    <source>
        <dbReference type="ARBA" id="ARBA00022692"/>
    </source>
</evidence>
<comment type="subcellular location">
    <subcellularLocation>
        <location evidence="1">Cell membrane</location>
        <topology evidence="1">Single-pass membrane protein</topology>
    </subcellularLocation>
</comment>
<evidence type="ECO:0000256" key="1">
    <source>
        <dbReference type="ARBA" id="ARBA00004162"/>
    </source>
</evidence>
<dbReference type="EMBL" id="FQUO01000001">
    <property type="protein sequence ID" value="SHE45056.1"/>
    <property type="molecule type" value="Genomic_DNA"/>
</dbReference>
<proteinExistence type="predicted"/>
<dbReference type="InterPro" id="IPR003369">
    <property type="entry name" value="TatA/B/E"/>
</dbReference>
<keyword evidence="3" id="KW-1003">Cell membrane</keyword>
<dbReference type="Proteomes" id="UP000184368">
    <property type="component" value="Unassembled WGS sequence"/>
</dbReference>
<evidence type="ECO:0000256" key="8">
    <source>
        <dbReference type="ARBA" id="ARBA00023136"/>
    </source>
</evidence>
<dbReference type="Pfam" id="PF02416">
    <property type="entry name" value="TatA_B_E"/>
    <property type="match status" value="1"/>
</dbReference>
<evidence type="ECO:0000256" key="2">
    <source>
        <dbReference type="ARBA" id="ARBA00022448"/>
    </source>
</evidence>
<keyword evidence="2" id="KW-0813">Transport</keyword>
<reference evidence="9 10" key="1">
    <citation type="submission" date="2016-11" db="EMBL/GenBank/DDBJ databases">
        <authorList>
            <person name="Jaros S."/>
            <person name="Januszkiewicz K."/>
            <person name="Wedrychowicz H."/>
        </authorList>
    </citation>
    <scope>NUCLEOTIDE SEQUENCE [LARGE SCALE GENOMIC DNA]</scope>
    <source>
        <strain evidence="9 10">DSM 26897</strain>
    </source>
</reference>
<dbReference type="PANTHER" id="PTHR42982">
    <property type="entry name" value="SEC-INDEPENDENT PROTEIN TRANSLOCASE PROTEIN TATA"/>
    <property type="match status" value="1"/>
</dbReference>
<dbReference type="InterPro" id="IPR006312">
    <property type="entry name" value="TatA/E"/>
</dbReference>
<keyword evidence="5" id="KW-0653">Protein transport</keyword>
<evidence type="ECO:0000256" key="3">
    <source>
        <dbReference type="ARBA" id="ARBA00022475"/>
    </source>
</evidence>
<dbReference type="GO" id="GO:0005886">
    <property type="term" value="C:plasma membrane"/>
    <property type="evidence" value="ECO:0007669"/>
    <property type="project" value="UniProtKB-SubCell"/>
</dbReference>
<dbReference type="RefSeq" id="WP_073039419.1">
    <property type="nucleotide sequence ID" value="NZ_FQUO01000001.1"/>
</dbReference>
<evidence type="ECO:0000256" key="6">
    <source>
        <dbReference type="ARBA" id="ARBA00022989"/>
    </source>
</evidence>
<dbReference type="Gene3D" id="1.20.5.3310">
    <property type="match status" value="1"/>
</dbReference>
<evidence type="ECO:0000256" key="7">
    <source>
        <dbReference type="ARBA" id="ARBA00023010"/>
    </source>
</evidence>
<organism evidence="9 10">
    <name type="scientific">Cnuella takakiae</name>
    <dbReference type="NCBI Taxonomy" id="1302690"/>
    <lineage>
        <taxon>Bacteria</taxon>
        <taxon>Pseudomonadati</taxon>
        <taxon>Bacteroidota</taxon>
        <taxon>Chitinophagia</taxon>
        <taxon>Chitinophagales</taxon>
        <taxon>Chitinophagaceae</taxon>
        <taxon>Cnuella</taxon>
    </lineage>
</organism>
<keyword evidence="7" id="KW-0811">Translocation</keyword>
<evidence type="ECO:0000313" key="9">
    <source>
        <dbReference type="EMBL" id="SHE45056.1"/>
    </source>
</evidence>
<name>A0A1M4TKY4_9BACT</name>
<keyword evidence="6" id="KW-1133">Transmembrane helix</keyword>
<dbReference type="OrthoDB" id="9812812at2"/>
<protein>
    <submittedName>
        <fullName evidence="9">Sec-independent protein translocase protein TatA</fullName>
    </submittedName>
</protein>
<dbReference type="AlphaFoldDB" id="A0A1M4TKY4"/>
<dbReference type="GO" id="GO:0043953">
    <property type="term" value="P:protein transport by the Tat complex"/>
    <property type="evidence" value="ECO:0007669"/>
    <property type="project" value="InterPro"/>
</dbReference>
<sequence>MGFGFFEIVLILAVILLLFGARKIPELMRGIGKGINEFSEGKDGKRKDRD</sequence>
<keyword evidence="8" id="KW-0472">Membrane</keyword>
<keyword evidence="10" id="KW-1185">Reference proteome</keyword>